<sequence length="178" mass="20037">MKNKGLIIVHTGDGKGKTTAALGMAMRAWGNHLRVLILQFIKGSWTYGELEAIKALSSAKRCIDIRQGGLGFSQRESGKQDEHRQAAIDLLRTAEQELQSDTWDMVILDEFNYAYSFGFIHIDDLESLLAIRPAHTHLIFTGRNASPELIDRADLVTEMRLIKHPYQEGIKAQKGIEF</sequence>
<evidence type="ECO:0000313" key="1">
    <source>
        <dbReference type="EMBL" id="EHG25348.1"/>
    </source>
</evidence>
<dbReference type="Proteomes" id="UP000003175">
    <property type="component" value="Unassembled WGS sequence"/>
</dbReference>
<name>A0ABN0DR39_9FIRM</name>
<dbReference type="Pfam" id="PF02572">
    <property type="entry name" value="CobA_CobO_BtuR"/>
    <property type="match status" value="1"/>
</dbReference>
<dbReference type="PIRSF" id="PIRSF015617">
    <property type="entry name" value="Adensltrnsf_CobA"/>
    <property type="match status" value="1"/>
</dbReference>
<proteinExistence type="predicted"/>
<dbReference type="GeneID" id="32476286"/>
<protein>
    <submittedName>
        <fullName evidence="1">Cob(I)yrinic acid a,c-diamide adenosyltransferase</fullName>
    </submittedName>
</protein>
<dbReference type="EMBL" id="ADGH01000004">
    <property type="protein sequence ID" value="EHG25348.1"/>
    <property type="molecule type" value="Genomic_DNA"/>
</dbReference>
<comment type="caution">
    <text evidence="1">The sequence shown here is derived from an EMBL/GenBank/DDBJ whole genome shotgun (WGS) entry which is preliminary data.</text>
</comment>
<reference evidence="1 2" key="1">
    <citation type="submission" date="2011-08" db="EMBL/GenBank/DDBJ databases">
        <title>The Genome Sequence of Selenomonas noxia F0398.</title>
        <authorList>
            <consortium name="The Broad Institute Genome Sequencing Platform"/>
            <person name="Earl A."/>
            <person name="Ward D."/>
            <person name="Feldgarden M."/>
            <person name="Gevers D."/>
            <person name="Izard J."/>
            <person name="Ganesan A."/>
            <person name="Blanton J.M."/>
            <person name="Baranova O.V."/>
            <person name="Tanner A.C."/>
            <person name="Dewhirst F.E."/>
            <person name="Young S.K."/>
            <person name="Zeng Q."/>
            <person name="Gargeya S."/>
            <person name="Fitzgerald M."/>
            <person name="Haas B."/>
            <person name="Abouelleil A."/>
            <person name="Alvarado L."/>
            <person name="Arachchi H.M."/>
            <person name="Berlin A."/>
            <person name="Brown A."/>
            <person name="Chapman S.B."/>
            <person name="Chen Z."/>
            <person name="Dunbar C."/>
            <person name="Freedman E."/>
            <person name="Gearin G."/>
            <person name="Gellesch M."/>
            <person name="Goldberg J."/>
            <person name="Griggs A."/>
            <person name="Gujja S."/>
            <person name="Heiman D."/>
            <person name="Howarth C."/>
            <person name="Larson L."/>
            <person name="Lui A."/>
            <person name="MacDonald P.J.P."/>
            <person name="Montmayeur A."/>
            <person name="Murphy C."/>
            <person name="Neiman D."/>
            <person name="Pearson M."/>
            <person name="Priest M."/>
            <person name="Roberts A."/>
            <person name="Saif S."/>
            <person name="Shea T."/>
            <person name="Shenoy N."/>
            <person name="Sisk P."/>
            <person name="Stolte C."/>
            <person name="Sykes S."/>
            <person name="Wortman J."/>
            <person name="Nusbaum C."/>
            <person name="Birren B."/>
        </authorList>
    </citation>
    <scope>NUCLEOTIDE SEQUENCE [LARGE SCALE GENOMIC DNA]</scope>
    <source>
        <strain evidence="1 2">F0398</strain>
    </source>
</reference>
<dbReference type="SUPFAM" id="SSF52540">
    <property type="entry name" value="P-loop containing nucleoside triphosphate hydrolases"/>
    <property type="match status" value="1"/>
</dbReference>
<dbReference type="CDD" id="cd00561">
    <property type="entry name" value="CobA_ACA"/>
    <property type="match status" value="1"/>
</dbReference>
<keyword evidence="2" id="KW-1185">Reference proteome</keyword>
<dbReference type="InterPro" id="IPR003724">
    <property type="entry name" value="CblAdoTrfase_CobA"/>
</dbReference>
<organism evidence="1 2">
    <name type="scientific">Selenomonas noxia F0398</name>
    <dbReference type="NCBI Taxonomy" id="702437"/>
    <lineage>
        <taxon>Bacteria</taxon>
        <taxon>Bacillati</taxon>
        <taxon>Bacillota</taxon>
        <taxon>Negativicutes</taxon>
        <taxon>Selenomonadales</taxon>
        <taxon>Selenomonadaceae</taxon>
        <taxon>Selenomonas</taxon>
    </lineage>
</organism>
<accession>A0ABN0DR39</accession>
<dbReference type="NCBIfam" id="TIGR00708">
    <property type="entry name" value="cobA"/>
    <property type="match status" value="1"/>
</dbReference>
<dbReference type="RefSeq" id="WP_006694248.1">
    <property type="nucleotide sequence ID" value="NZ_JH376858.1"/>
</dbReference>
<gene>
    <name evidence="1" type="ORF">HMPREF9432_00728</name>
</gene>
<dbReference type="Gene3D" id="3.40.50.300">
    <property type="entry name" value="P-loop containing nucleotide triphosphate hydrolases"/>
    <property type="match status" value="1"/>
</dbReference>
<dbReference type="InterPro" id="IPR027417">
    <property type="entry name" value="P-loop_NTPase"/>
</dbReference>
<dbReference type="NCBIfam" id="NF004637">
    <property type="entry name" value="PRK05986.1"/>
    <property type="match status" value="1"/>
</dbReference>
<dbReference type="PANTHER" id="PTHR46638">
    <property type="entry name" value="CORRINOID ADENOSYLTRANSFERASE"/>
    <property type="match status" value="1"/>
</dbReference>
<evidence type="ECO:0000313" key="2">
    <source>
        <dbReference type="Proteomes" id="UP000003175"/>
    </source>
</evidence>
<dbReference type="PANTHER" id="PTHR46638:SF1">
    <property type="entry name" value="CORRINOID ADENOSYLTRANSFERASE"/>
    <property type="match status" value="1"/>
</dbReference>